<comment type="caution">
    <text evidence="1">The sequence shown here is derived from an EMBL/GenBank/DDBJ whole genome shotgun (WGS) entry which is preliminary data.</text>
</comment>
<accession>A0A4R7W4P3</accession>
<dbReference type="AlphaFoldDB" id="A0A4R7W4P3"/>
<sequence length="93" mass="9694">MPADPVTLAGIGDEAAPDLRGQLAALDAASLSAIELRTVDGVPLSEVDDATFALVARSISQADKDVVCVDSRIGGRAGRSPRRSRTISRSWTC</sequence>
<dbReference type="RefSeq" id="WP_243866171.1">
    <property type="nucleotide sequence ID" value="NZ_SOCP01000001.1"/>
</dbReference>
<organism evidence="1 2">
    <name type="scientific">Actinophytocola oryzae</name>
    <dbReference type="NCBI Taxonomy" id="502181"/>
    <lineage>
        <taxon>Bacteria</taxon>
        <taxon>Bacillati</taxon>
        <taxon>Actinomycetota</taxon>
        <taxon>Actinomycetes</taxon>
        <taxon>Pseudonocardiales</taxon>
        <taxon>Pseudonocardiaceae</taxon>
    </lineage>
</organism>
<evidence type="ECO:0000313" key="2">
    <source>
        <dbReference type="Proteomes" id="UP000294927"/>
    </source>
</evidence>
<keyword evidence="2" id="KW-1185">Reference proteome</keyword>
<name>A0A4R7W4P3_9PSEU</name>
<proteinExistence type="predicted"/>
<protein>
    <submittedName>
        <fullName evidence="1">Uncharacterized protein</fullName>
    </submittedName>
</protein>
<dbReference type="EMBL" id="SOCP01000001">
    <property type="protein sequence ID" value="TDV57502.1"/>
    <property type="molecule type" value="Genomic_DNA"/>
</dbReference>
<evidence type="ECO:0000313" key="1">
    <source>
        <dbReference type="EMBL" id="TDV57502.1"/>
    </source>
</evidence>
<dbReference type="Proteomes" id="UP000294927">
    <property type="component" value="Unassembled WGS sequence"/>
</dbReference>
<reference evidence="1 2" key="1">
    <citation type="submission" date="2019-03" db="EMBL/GenBank/DDBJ databases">
        <title>Genomic Encyclopedia of Archaeal and Bacterial Type Strains, Phase II (KMG-II): from individual species to whole genera.</title>
        <authorList>
            <person name="Goeker M."/>
        </authorList>
    </citation>
    <scope>NUCLEOTIDE SEQUENCE [LARGE SCALE GENOMIC DNA]</scope>
    <source>
        <strain evidence="1 2">DSM 45499</strain>
    </source>
</reference>
<gene>
    <name evidence="1" type="ORF">CLV71_101373</name>
</gene>